<evidence type="ECO:0000313" key="2">
    <source>
        <dbReference type="EMBL" id="GGF00580.1"/>
    </source>
</evidence>
<evidence type="ECO:0000256" key="1">
    <source>
        <dbReference type="SAM" id="SignalP"/>
    </source>
</evidence>
<comment type="caution">
    <text evidence="2">The sequence shown here is derived from an EMBL/GenBank/DDBJ whole genome shotgun (WGS) entry which is preliminary data.</text>
</comment>
<name>A0A8J3E1C1_9PROT</name>
<organism evidence="2 3">
    <name type="scientific">Aliidongia dinghuensis</name>
    <dbReference type="NCBI Taxonomy" id="1867774"/>
    <lineage>
        <taxon>Bacteria</taxon>
        <taxon>Pseudomonadati</taxon>
        <taxon>Pseudomonadota</taxon>
        <taxon>Alphaproteobacteria</taxon>
        <taxon>Rhodospirillales</taxon>
        <taxon>Dongiaceae</taxon>
        <taxon>Aliidongia</taxon>
    </lineage>
</organism>
<accession>A0A8J3E1C1</accession>
<dbReference type="Proteomes" id="UP000646365">
    <property type="component" value="Unassembled WGS sequence"/>
</dbReference>
<keyword evidence="3" id="KW-1185">Reference proteome</keyword>
<reference evidence="2" key="2">
    <citation type="submission" date="2020-09" db="EMBL/GenBank/DDBJ databases">
        <authorList>
            <person name="Sun Q."/>
            <person name="Zhou Y."/>
        </authorList>
    </citation>
    <scope>NUCLEOTIDE SEQUENCE</scope>
    <source>
        <strain evidence="2">CGMCC 1.15725</strain>
    </source>
</reference>
<gene>
    <name evidence="2" type="ORF">GCM10011611_02720</name>
</gene>
<feature type="chain" id="PRO_5035306061" evidence="1">
    <location>
        <begin position="28"/>
        <end position="299"/>
    </location>
</feature>
<feature type="signal peptide" evidence="1">
    <location>
        <begin position="1"/>
        <end position="27"/>
    </location>
</feature>
<keyword evidence="1" id="KW-0732">Signal</keyword>
<protein>
    <submittedName>
        <fullName evidence="2">Uncharacterized protein</fullName>
    </submittedName>
</protein>
<reference evidence="2" key="1">
    <citation type="journal article" date="2014" name="Int. J. Syst. Evol. Microbiol.">
        <title>Complete genome sequence of Corynebacterium casei LMG S-19264T (=DSM 44701T), isolated from a smear-ripened cheese.</title>
        <authorList>
            <consortium name="US DOE Joint Genome Institute (JGI-PGF)"/>
            <person name="Walter F."/>
            <person name="Albersmeier A."/>
            <person name="Kalinowski J."/>
            <person name="Ruckert C."/>
        </authorList>
    </citation>
    <scope>NUCLEOTIDE SEQUENCE</scope>
    <source>
        <strain evidence="2">CGMCC 1.15725</strain>
    </source>
</reference>
<evidence type="ECO:0000313" key="3">
    <source>
        <dbReference type="Proteomes" id="UP000646365"/>
    </source>
</evidence>
<proteinExistence type="predicted"/>
<dbReference type="AlphaFoldDB" id="A0A8J3E1C1"/>
<sequence>MVRLKASILIGATILSAPSAFIPPALANDSAEKPPSLAAEAAIDRFQKTYDTAGTVVADIDLTGDFRTVTPWRFVAIQGPSTENVLLDGGDPGLIAMCLAHGAALDCSGPPFPHFEHVDAPKSSWDKSIGNYHSLDARIVFARSHIRSPMLLLVARSVFSANGNQVVSTFALSYDRQANRFVGTFAGVTGKNHNEEIRLVRTGPLAGDIILDEPTFNAPFAYFITVLRSSNAATYSERLHYRSQTRYGDGNPLAVIDSEMPEIMRRLGLWKVGDKLPFPQEMPSSCHSIELRRGVEWCR</sequence>
<dbReference type="EMBL" id="BMJQ01000001">
    <property type="protein sequence ID" value="GGF00580.1"/>
    <property type="molecule type" value="Genomic_DNA"/>
</dbReference>